<protein>
    <submittedName>
        <fullName evidence="10">Sigma-70 family RNA polymerase sigma factor</fullName>
    </submittedName>
</protein>
<dbReference type="NCBIfam" id="NF007214">
    <property type="entry name" value="PRK09636.1"/>
    <property type="match status" value="1"/>
</dbReference>
<evidence type="ECO:0000259" key="9">
    <source>
        <dbReference type="Pfam" id="PF12680"/>
    </source>
</evidence>
<comment type="similarity">
    <text evidence="1">Belongs to the sigma-70 factor family. ECF subfamily.</text>
</comment>
<feature type="domain" description="RNA polymerase sigma-70 region 2" evidence="7">
    <location>
        <begin position="10"/>
        <end position="73"/>
    </location>
</feature>
<dbReference type="Gene3D" id="1.10.1740.10">
    <property type="match status" value="1"/>
</dbReference>
<reference evidence="11" key="1">
    <citation type="journal article" date="2019" name="Int. J. Syst. Evol. Microbiol.">
        <title>The Global Catalogue of Microorganisms (GCM) 10K type strain sequencing project: providing services to taxonomists for standard genome sequencing and annotation.</title>
        <authorList>
            <consortium name="The Broad Institute Genomics Platform"/>
            <consortium name="The Broad Institute Genome Sequencing Center for Infectious Disease"/>
            <person name="Wu L."/>
            <person name="Ma J."/>
        </authorList>
    </citation>
    <scope>NUCLEOTIDE SEQUENCE [LARGE SCALE GENOMIC DNA]</scope>
    <source>
        <strain evidence="11">JCM 18298</strain>
    </source>
</reference>
<keyword evidence="11" id="KW-1185">Reference proteome</keyword>
<dbReference type="SUPFAM" id="SSF54427">
    <property type="entry name" value="NTF2-like"/>
    <property type="match status" value="1"/>
</dbReference>
<dbReference type="InterPro" id="IPR013249">
    <property type="entry name" value="RNA_pol_sigma70_r4_t2"/>
</dbReference>
<dbReference type="NCBIfam" id="TIGR02937">
    <property type="entry name" value="sigma70-ECF"/>
    <property type="match status" value="1"/>
</dbReference>
<evidence type="ECO:0000259" key="7">
    <source>
        <dbReference type="Pfam" id="PF04542"/>
    </source>
</evidence>
<dbReference type="Pfam" id="PF12680">
    <property type="entry name" value="SnoaL_2"/>
    <property type="match status" value="1"/>
</dbReference>
<evidence type="ECO:0000256" key="5">
    <source>
        <dbReference type="ARBA" id="ARBA00023125"/>
    </source>
</evidence>
<dbReference type="Pfam" id="PF04542">
    <property type="entry name" value="Sigma70_r2"/>
    <property type="match status" value="1"/>
</dbReference>
<dbReference type="InterPro" id="IPR052704">
    <property type="entry name" value="ECF_Sigma-70_Domain"/>
</dbReference>
<dbReference type="InterPro" id="IPR036388">
    <property type="entry name" value="WH-like_DNA-bd_sf"/>
</dbReference>
<keyword evidence="6" id="KW-0804">Transcription</keyword>
<dbReference type="SUPFAM" id="SSF88659">
    <property type="entry name" value="Sigma3 and sigma4 domains of RNA polymerase sigma factors"/>
    <property type="match status" value="1"/>
</dbReference>
<dbReference type="Proteomes" id="UP001500603">
    <property type="component" value="Unassembled WGS sequence"/>
</dbReference>
<dbReference type="EMBL" id="BAABJM010000007">
    <property type="protein sequence ID" value="GAA5065984.1"/>
    <property type="molecule type" value="Genomic_DNA"/>
</dbReference>
<keyword evidence="4" id="KW-0731">Sigma factor</keyword>
<evidence type="ECO:0000256" key="4">
    <source>
        <dbReference type="ARBA" id="ARBA00023082"/>
    </source>
</evidence>
<dbReference type="InterPro" id="IPR007627">
    <property type="entry name" value="RNA_pol_sigma70_r2"/>
</dbReference>
<evidence type="ECO:0000259" key="8">
    <source>
        <dbReference type="Pfam" id="PF08281"/>
    </source>
</evidence>
<keyword evidence="3" id="KW-0805">Transcription regulation</keyword>
<feature type="domain" description="RNA polymerase sigma factor 70 region 4 type 2" evidence="8">
    <location>
        <begin position="114"/>
        <end position="163"/>
    </location>
</feature>
<dbReference type="Gene3D" id="1.10.10.10">
    <property type="entry name" value="Winged helix-like DNA-binding domain superfamily/Winged helix DNA-binding domain"/>
    <property type="match status" value="1"/>
</dbReference>
<gene>
    <name evidence="10" type="ORF">GCM10023318_53690</name>
</gene>
<evidence type="ECO:0000256" key="6">
    <source>
        <dbReference type="ARBA" id="ARBA00023163"/>
    </source>
</evidence>
<organism evidence="10 11">
    <name type="scientific">Nocardia callitridis</name>
    <dbReference type="NCBI Taxonomy" id="648753"/>
    <lineage>
        <taxon>Bacteria</taxon>
        <taxon>Bacillati</taxon>
        <taxon>Actinomycetota</taxon>
        <taxon>Actinomycetes</taxon>
        <taxon>Mycobacteriales</taxon>
        <taxon>Nocardiaceae</taxon>
        <taxon>Nocardia</taxon>
    </lineage>
</organism>
<keyword evidence="5" id="KW-0238">DNA-binding</keyword>
<proteinExistence type="inferred from homology"/>
<evidence type="ECO:0000256" key="3">
    <source>
        <dbReference type="ARBA" id="ARBA00023015"/>
    </source>
</evidence>
<accession>A0ABP9KYY2</accession>
<dbReference type="InterPro" id="IPR037401">
    <property type="entry name" value="SnoaL-like"/>
</dbReference>
<evidence type="ECO:0000256" key="2">
    <source>
        <dbReference type="ARBA" id="ARBA00011344"/>
    </source>
</evidence>
<dbReference type="InterPro" id="IPR014284">
    <property type="entry name" value="RNA_pol_sigma-70_dom"/>
</dbReference>
<dbReference type="InterPro" id="IPR013325">
    <property type="entry name" value="RNA_pol_sigma_r2"/>
</dbReference>
<dbReference type="PANTHER" id="PTHR30173:SF36">
    <property type="entry name" value="ECF RNA POLYMERASE SIGMA FACTOR SIGJ"/>
    <property type="match status" value="1"/>
</dbReference>
<dbReference type="Pfam" id="PF08281">
    <property type="entry name" value="Sigma70_r4_2"/>
    <property type="match status" value="1"/>
</dbReference>
<feature type="domain" description="SnoaL-like" evidence="9">
    <location>
        <begin position="180"/>
        <end position="300"/>
    </location>
</feature>
<evidence type="ECO:0000256" key="1">
    <source>
        <dbReference type="ARBA" id="ARBA00010641"/>
    </source>
</evidence>
<dbReference type="InterPro" id="IPR013324">
    <property type="entry name" value="RNA_pol_sigma_r3/r4-like"/>
</dbReference>
<dbReference type="InterPro" id="IPR032710">
    <property type="entry name" value="NTF2-like_dom_sf"/>
</dbReference>
<evidence type="ECO:0000313" key="10">
    <source>
        <dbReference type="EMBL" id="GAA5065984.1"/>
    </source>
</evidence>
<name>A0ABP9KYY2_9NOCA</name>
<dbReference type="SUPFAM" id="SSF88946">
    <property type="entry name" value="Sigma2 domain of RNA polymerase sigma factors"/>
    <property type="match status" value="1"/>
</dbReference>
<dbReference type="PANTHER" id="PTHR30173">
    <property type="entry name" value="SIGMA 19 FACTOR"/>
    <property type="match status" value="1"/>
</dbReference>
<comment type="caution">
    <text evidence="10">The sequence shown here is derived from an EMBL/GenBank/DDBJ whole genome shotgun (WGS) entry which is preliminary data.</text>
</comment>
<comment type="subunit">
    <text evidence="2">Interacts transiently with the RNA polymerase catalytic core formed by RpoA, RpoB, RpoC and RpoZ (2 alpha, 1 beta, 1 beta' and 1 omega subunit) to form the RNA polymerase holoenzyme that can initiate transcription.</text>
</comment>
<sequence length="317" mass="34049">MVAAVLAEVFESHRPHLLSVAYRLTGSVGDAEDAVQESWLRLAGAHQSEIDDPRAWLTTVVSRICLDHLRSAAVRRERYVGQWLPEPVVTPFGPSSTIDPLEAVVRKQECSLAAMVLLDTLTPPQRVAFVLHEGLSVPFDEIADILGISAAAARQLATRARKAVAHTPQPVPSTEHEDVVRRFLTALLTGDVQAVTAVLHPDSVLIGDANGTTSTAVNVLHGPDHIARFLLGLARKYGIRTVDSDASDDLAAAVGDTIDFDFVSVNGRLGVLVRARGEREGRPGFAPRVFAFTVRDGSIVGAYDIANPAKLRGVRLG</sequence>
<dbReference type="RefSeq" id="WP_345498889.1">
    <property type="nucleotide sequence ID" value="NZ_BAABJM010000007.1"/>
</dbReference>
<dbReference type="Gene3D" id="3.10.450.50">
    <property type="match status" value="1"/>
</dbReference>
<evidence type="ECO:0000313" key="11">
    <source>
        <dbReference type="Proteomes" id="UP001500603"/>
    </source>
</evidence>